<dbReference type="Gene3D" id="2.40.50.200">
    <property type="entry name" value="Bacterial OB-fold"/>
    <property type="match status" value="1"/>
</dbReference>
<feature type="signal peptide" evidence="2">
    <location>
        <begin position="1"/>
        <end position="19"/>
    </location>
</feature>
<dbReference type="AlphaFoldDB" id="A0A2M8S4B4"/>
<feature type="chain" id="PRO_5014760469" evidence="2">
    <location>
        <begin position="20"/>
        <end position="121"/>
    </location>
</feature>
<protein>
    <submittedName>
        <fullName evidence="3">TIGR00156 family protein</fullName>
    </submittedName>
</protein>
<dbReference type="InterPro" id="IPR036700">
    <property type="entry name" value="BOBF_sf"/>
</dbReference>
<dbReference type="InterPro" id="IPR005220">
    <property type="entry name" value="CarO-like"/>
</dbReference>
<reference evidence="3 4" key="1">
    <citation type="submission" date="2017-11" db="EMBL/GenBank/DDBJ databases">
        <title>Reclassification of Bisgaard taxon 7 as Conservatibacter flavescens gen. nov., sp. nov.</title>
        <authorList>
            <person name="Christensen H."/>
        </authorList>
    </citation>
    <scope>NUCLEOTIDE SEQUENCE [LARGE SCALE GENOMIC DNA]</scope>
    <source>
        <strain evidence="3 4">7_4</strain>
    </source>
</reference>
<comment type="caution">
    <text evidence="3">The sequence shown here is derived from an EMBL/GenBank/DDBJ whole genome shotgun (WGS) entry which is preliminary data.</text>
</comment>
<dbReference type="PANTHER" id="PTHR36571:SF1">
    <property type="entry name" value="PROTEIN YGIW"/>
    <property type="match status" value="1"/>
</dbReference>
<dbReference type="OrthoDB" id="598245at2"/>
<keyword evidence="4" id="KW-1185">Reference proteome</keyword>
<evidence type="ECO:0000313" key="3">
    <source>
        <dbReference type="EMBL" id="PJG85989.1"/>
    </source>
</evidence>
<dbReference type="RefSeq" id="WP_100287921.1">
    <property type="nucleotide sequence ID" value="NZ_PHHA01000003.1"/>
</dbReference>
<dbReference type="NCBIfam" id="NF033674">
    <property type="entry name" value="stress_OB_fold"/>
    <property type="match status" value="1"/>
</dbReference>
<dbReference type="EMBL" id="PHHA01000003">
    <property type="protein sequence ID" value="PJG85989.1"/>
    <property type="molecule type" value="Genomic_DNA"/>
</dbReference>
<evidence type="ECO:0000313" key="4">
    <source>
        <dbReference type="Proteomes" id="UP000229329"/>
    </source>
</evidence>
<dbReference type="SUPFAM" id="SSF101756">
    <property type="entry name" value="Hypothetical protein YgiW"/>
    <property type="match status" value="1"/>
</dbReference>
<sequence>MKKLLTVTALLALSTTAFANFNDNGQNNGGFAGQVQQMTVAQALKAKDNSYVSIEGTIAKRLGDDDYLFQDNTGTIKAEIDDDVWRNQTVNPTDKVRIYGEIDNERFEKTTIDVKQLQKLN</sequence>
<gene>
    <name evidence="3" type="ORF">CVP05_02145</name>
</gene>
<proteinExistence type="predicted"/>
<keyword evidence="1 2" id="KW-0732">Signal</keyword>
<accession>A0A2M8S4B4</accession>
<name>A0A2M8S4B4_9PAST</name>
<evidence type="ECO:0000256" key="2">
    <source>
        <dbReference type="SAM" id="SignalP"/>
    </source>
</evidence>
<evidence type="ECO:0000256" key="1">
    <source>
        <dbReference type="ARBA" id="ARBA00022729"/>
    </source>
</evidence>
<dbReference type="Pfam" id="PF04076">
    <property type="entry name" value="BOF"/>
    <property type="match status" value="1"/>
</dbReference>
<dbReference type="PANTHER" id="PTHR36571">
    <property type="entry name" value="PROTEIN YGIW"/>
    <property type="match status" value="1"/>
</dbReference>
<organism evidence="3 4">
    <name type="scientific">Conservatibacter flavescens</name>
    <dbReference type="NCBI Taxonomy" id="28161"/>
    <lineage>
        <taxon>Bacteria</taxon>
        <taxon>Pseudomonadati</taxon>
        <taxon>Pseudomonadota</taxon>
        <taxon>Gammaproteobacteria</taxon>
        <taxon>Pasteurellales</taxon>
        <taxon>Pasteurellaceae</taxon>
        <taxon>Conservatibacter</taxon>
    </lineage>
</organism>
<dbReference type="Proteomes" id="UP000229329">
    <property type="component" value="Unassembled WGS sequence"/>
</dbReference>